<name>A0ABV9VQU4_9ACTN</name>
<dbReference type="EMBL" id="JBHSIU010000011">
    <property type="protein sequence ID" value="MFC4998372.1"/>
    <property type="molecule type" value="Genomic_DNA"/>
</dbReference>
<dbReference type="Pfam" id="PF02687">
    <property type="entry name" value="FtsX"/>
    <property type="match status" value="1"/>
</dbReference>
<feature type="domain" description="ABC3 transporter permease C-terminal" evidence="8">
    <location>
        <begin position="300"/>
        <end position="416"/>
    </location>
</feature>
<organism evidence="9 10">
    <name type="scientific">Dactylosporangium cerinum</name>
    <dbReference type="NCBI Taxonomy" id="1434730"/>
    <lineage>
        <taxon>Bacteria</taxon>
        <taxon>Bacillati</taxon>
        <taxon>Actinomycetota</taxon>
        <taxon>Actinomycetes</taxon>
        <taxon>Micromonosporales</taxon>
        <taxon>Micromonosporaceae</taxon>
        <taxon>Dactylosporangium</taxon>
    </lineage>
</organism>
<evidence type="ECO:0000256" key="3">
    <source>
        <dbReference type="ARBA" id="ARBA00022692"/>
    </source>
</evidence>
<feature type="transmembrane region" description="Helical" evidence="7">
    <location>
        <begin position="300"/>
        <end position="322"/>
    </location>
</feature>
<evidence type="ECO:0000313" key="10">
    <source>
        <dbReference type="Proteomes" id="UP001595912"/>
    </source>
</evidence>
<evidence type="ECO:0000256" key="6">
    <source>
        <dbReference type="ARBA" id="ARBA00038076"/>
    </source>
</evidence>
<evidence type="ECO:0000256" key="2">
    <source>
        <dbReference type="ARBA" id="ARBA00022475"/>
    </source>
</evidence>
<dbReference type="RefSeq" id="WP_380114625.1">
    <property type="nucleotide sequence ID" value="NZ_JBHSIU010000011.1"/>
</dbReference>
<dbReference type="PANTHER" id="PTHR30572">
    <property type="entry name" value="MEMBRANE COMPONENT OF TRANSPORTER-RELATED"/>
    <property type="match status" value="1"/>
</dbReference>
<comment type="subcellular location">
    <subcellularLocation>
        <location evidence="1">Cell membrane</location>
        <topology evidence="1">Multi-pass membrane protein</topology>
    </subcellularLocation>
</comment>
<proteinExistence type="inferred from homology"/>
<feature type="transmembrane region" description="Helical" evidence="7">
    <location>
        <begin position="389"/>
        <end position="412"/>
    </location>
</feature>
<evidence type="ECO:0000256" key="5">
    <source>
        <dbReference type="ARBA" id="ARBA00023136"/>
    </source>
</evidence>
<feature type="transmembrane region" description="Helical" evidence="7">
    <location>
        <begin position="343"/>
        <end position="369"/>
    </location>
</feature>
<dbReference type="PANTHER" id="PTHR30572:SF4">
    <property type="entry name" value="ABC TRANSPORTER PERMEASE YTRF"/>
    <property type="match status" value="1"/>
</dbReference>
<evidence type="ECO:0000256" key="1">
    <source>
        <dbReference type="ARBA" id="ARBA00004651"/>
    </source>
</evidence>
<feature type="transmembrane region" description="Helical" evidence="7">
    <location>
        <begin position="20"/>
        <end position="39"/>
    </location>
</feature>
<sequence>MRIARLGLREFRHNWRRNSIFGLILLVSIGVQLFTALSAEASKTAVERYGAAVFGYAETYTTALEQPLSVEQLQTFNARLDEIGRSYPWFRPATSVSLSVRLRASPSTDPANAPTLELRAVTPAWRLMTPAIADDDAWRTVMNDQRLGPAILLESTTADRVRLTAPVAVTVLLNGELVARVDPGRAARSAATAAPPASRAGSGNDIALLNVPVFGTYTELNKAFTTGGLVNQNILSLAHATPRPVQISWRCDPARCPDTFGLIRTAAQVVGGRPQDAQRVDNVGQILPILTAQRRDGQRFAAIVVLLGMLAVAFVATAFIEVRAPQFATLRALGASRSAIGAIALLENLFTAATVAVLAAGLGLAAGFLNPDLFNQIPQVRLDRMQVPVALYAQTVALTLFIGLLTGLAPALRAYRSVRTT</sequence>
<gene>
    <name evidence="9" type="ORF">ACFPIJ_11055</name>
</gene>
<dbReference type="InterPro" id="IPR003838">
    <property type="entry name" value="ABC3_permease_C"/>
</dbReference>
<comment type="similarity">
    <text evidence="6">Belongs to the ABC-4 integral membrane protein family.</text>
</comment>
<comment type="caution">
    <text evidence="9">The sequence shown here is derived from an EMBL/GenBank/DDBJ whole genome shotgun (WGS) entry which is preliminary data.</text>
</comment>
<evidence type="ECO:0000259" key="8">
    <source>
        <dbReference type="Pfam" id="PF02687"/>
    </source>
</evidence>
<keyword evidence="2" id="KW-1003">Cell membrane</keyword>
<keyword evidence="3 7" id="KW-0812">Transmembrane</keyword>
<keyword evidence="10" id="KW-1185">Reference proteome</keyword>
<dbReference type="InterPro" id="IPR050250">
    <property type="entry name" value="Macrolide_Exporter_MacB"/>
</dbReference>
<accession>A0ABV9VQU4</accession>
<evidence type="ECO:0000256" key="4">
    <source>
        <dbReference type="ARBA" id="ARBA00022989"/>
    </source>
</evidence>
<evidence type="ECO:0000313" key="9">
    <source>
        <dbReference type="EMBL" id="MFC4998372.1"/>
    </source>
</evidence>
<reference evidence="10" key="1">
    <citation type="journal article" date="2019" name="Int. J. Syst. Evol. Microbiol.">
        <title>The Global Catalogue of Microorganisms (GCM) 10K type strain sequencing project: providing services to taxonomists for standard genome sequencing and annotation.</title>
        <authorList>
            <consortium name="The Broad Institute Genomics Platform"/>
            <consortium name="The Broad Institute Genome Sequencing Center for Infectious Disease"/>
            <person name="Wu L."/>
            <person name="Ma J."/>
        </authorList>
    </citation>
    <scope>NUCLEOTIDE SEQUENCE [LARGE SCALE GENOMIC DNA]</scope>
    <source>
        <strain evidence="10">CGMCC 4.7152</strain>
    </source>
</reference>
<keyword evidence="4 7" id="KW-1133">Transmembrane helix</keyword>
<keyword evidence="5 7" id="KW-0472">Membrane</keyword>
<protein>
    <submittedName>
        <fullName evidence="9">FtsX-like permease family protein</fullName>
    </submittedName>
</protein>
<dbReference type="Proteomes" id="UP001595912">
    <property type="component" value="Unassembled WGS sequence"/>
</dbReference>
<evidence type="ECO:0000256" key="7">
    <source>
        <dbReference type="SAM" id="Phobius"/>
    </source>
</evidence>